<reference evidence="3 4" key="1">
    <citation type="submission" date="2019-03" db="EMBL/GenBank/DDBJ databases">
        <title>Whole genome sequence of Arthrobacter sp JH1-1.</title>
        <authorList>
            <person name="Trinh H.N."/>
        </authorList>
    </citation>
    <scope>NUCLEOTIDE SEQUENCE [LARGE SCALE GENOMIC DNA]</scope>
    <source>
        <strain evidence="3 4">JH1-1</strain>
    </source>
</reference>
<evidence type="ECO:0000256" key="1">
    <source>
        <dbReference type="SAM" id="MobiDB-lite"/>
    </source>
</evidence>
<evidence type="ECO:0000313" key="3">
    <source>
        <dbReference type="EMBL" id="TDF95296.1"/>
    </source>
</evidence>
<feature type="compositionally biased region" description="Polar residues" evidence="1">
    <location>
        <begin position="88"/>
        <end position="103"/>
    </location>
</feature>
<evidence type="ECO:0000313" key="4">
    <source>
        <dbReference type="Proteomes" id="UP000295511"/>
    </source>
</evidence>
<gene>
    <name evidence="3" type="ORF">E1809_12320</name>
</gene>
<sequence length="103" mass="11177">MERRGGIIVLKYLRELGDVRRATPRRRAYNYGMAAAIMGVGIWIFVSGAPGWIFLAVVSADAVVDFFLVNSWVKADAVSDLHRPATHPATNSASTPTPSMSAE</sequence>
<keyword evidence="2" id="KW-0812">Transmembrane</keyword>
<keyword evidence="4" id="KW-1185">Reference proteome</keyword>
<evidence type="ECO:0000256" key="2">
    <source>
        <dbReference type="SAM" id="Phobius"/>
    </source>
</evidence>
<keyword evidence="2" id="KW-0472">Membrane</keyword>
<feature type="transmembrane region" description="Helical" evidence="2">
    <location>
        <begin position="52"/>
        <end position="73"/>
    </location>
</feature>
<name>A0A4R5KIR3_9MICC</name>
<feature type="region of interest" description="Disordered" evidence="1">
    <location>
        <begin position="83"/>
        <end position="103"/>
    </location>
</feature>
<feature type="transmembrane region" description="Helical" evidence="2">
    <location>
        <begin position="28"/>
        <end position="46"/>
    </location>
</feature>
<accession>A0A4R5KIR3</accession>
<dbReference type="EMBL" id="SMRU01000013">
    <property type="protein sequence ID" value="TDF95296.1"/>
    <property type="molecule type" value="Genomic_DNA"/>
</dbReference>
<comment type="caution">
    <text evidence="3">The sequence shown here is derived from an EMBL/GenBank/DDBJ whole genome shotgun (WGS) entry which is preliminary data.</text>
</comment>
<keyword evidence="2" id="KW-1133">Transmembrane helix</keyword>
<dbReference type="AlphaFoldDB" id="A0A4R5KIR3"/>
<organism evidence="3 4">
    <name type="scientific">Arthrobacter terricola</name>
    <dbReference type="NCBI Taxonomy" id="2547396"/>
    <lineage>
        <taxon>Bacteria</taxon>
        <taxon>Bacillati</taxon>
        <taxon>Actinomycetota</taxon>
        <taxon>Actinomycetes</taxon>
        <taxon>Micrococcales</taxon>
        <taxon>Micrococcaceae</taxon>
        <taxon>Arthrobacter</taxon>
    </lineage>
</organism>
<protein>
    <submittedName>
        <fullName evidence="3">Uncharacterized protein</fullName>
    </submittedName>
</protein>
<proteinExistence type="predicted"/>
<dbReference type="Proteomes" id="UP000295511">
    <property type="component" value="Unassembled WGS sequence"/>
</dbReference>